<dbReference type="EMBL" id="JARHUD010000002">
    <property type="protein sequence ID" value="MDF2095253.1"/>
    <property type="molecule type" value="Genomic_DNA"/>
</dbReference>
<comment type="caution">
    <text evidence="1">The sequence shown here is derived from an EMBL/GenBank/DDBJ whole genome shotgun (WGS) entry which is preliminary data.</text>
</comment>
<evidence type="ECO:0000313" key="2">
    <source>
        <dbReference type="Proteomes" id="UP001215503"/>
    </source>
</evidence>
<keyword evidence="2" id="KW-1185">Reference proteome</keyword>
<sequence length="186" mass="20252">MRPETRLFLSRWLAKPTQVASLYPSSPKLSAQIAAKALRTSQETVLYLGAGTGAVGTAMVQAGLPEAQLAMVELDATLCEHLRSAFPRALVVQGDALNPATLLPPEWAGQITTCVSGLPIVHYGVEKQRRFVEQVFGLMAEPRLVQYGNLPRPPIAHRQVGVSANRLGFGWSGVVPHFIWEFRPNA</sequence>
<dbReference type="Proteomes" id="UP001215503">
    <property type="component" value="Unassembled WGS sequence"/>
</dbReference>
<dbReference type="Gene3D" id="3.40.50.150">
    <property type="entry name" value="Vaccinia Virus protein VP39"/>
    <property type="match status" value="1"/>
</dbReference>
<evidence type="ECO:0000313" key="1">
    <source>
        <dbReference type="EMBL" id="MDF2095253.1"/>
    </source>
</evidence>
<reference evidence="1 2" key="1">
    <citation type="submission" date="2023-03" db="EMBL/GenBank/DDBJ databases">
        <title>Fodinicurvata sp. CAU 1616 isolated from sea sendiment.</title>
        <authorList>
            <person name="Kim W."/>
        </authorList>
    </citation>
    <scope>NUCLEOTIDE SEQUENCE [LARGE SCALE GENOMIC DNA]</scope>
    <source>
        <strain evidence="1 2">CAU 1616</strain>
    </source>
</reference>
<proteinExistence type="predicted"/>
<accession>A0ABT5YK67</accession>
<dbReference type="RefSeq" id="WP_275820496.1">
    <property type="nucleotide sequence ID" value="NZ_JARHUD010000002.1"/>
</dbReference>
<organism evidence="1 2">
    <name type="scientific">Aquibaculum arenosum</name>
    <dbReference type="NCBI Taxonomy" id="3032591"/>
    <lineage>
        <taxon>Bacteria</taxon>
        <taxon>Pseudomonadati</taxon>
        <taxon>Pseudomonadota</taxon>
        <taxon>Alphaproteobacteria</taxon>
        <taxon>Rhodospirillales</taxon>
        <taxon>Rhodovibrionaceae</taxon>
        <taxon>Aquibaculum</taxon>
    </lineage>
</organism>
<dbReference type="InterPro" id="IPR029063">
    <property type="entry name" value="SAM-dependent_MTases_sf"/>
</dbReference>
<protein>
    <submittedName>
        <fullName evidence="1">rRNA adenine N-6-methyltransferase family protein</fullName>
    </submittedName>
</protein>
<gene>
    <name evidence="1" type="ORF">P2G67_04610</name>
</gene>
<dbReference type="CDD" id="cd02440">
    <property type="entry name" value="AdoMet_MTases"/>
    <property type="match status" value="1"/>
</dbReference>
<name>A0ABT5YK67_9PROT</name>
<dbReference type="SUPFAM" id="SSF53335">
    <property type="entry name" value="S-adenosyl-L-methionine-dependent methyltransferases"/>
    <property type="match status" value="1"/>
</dbReference>